<dbReference type="PANTHER" id="PTHR23098:SF16">
    <property type="entry name" value="REGULATORY PROTEIN ZESTE"/>
    <property type="match status" value="1"/>
</dbReference>
<feature type="compositionally biased region" description="Basic and acidic residues" evidence="4">
    <location>
        <begin position="299"/>
        <end position="313"/>
    </location>
</feature>
<evidence type="ECO:0000256" key="4">
    <source>
        <dbReference type="SAM" id="MobiDB-lite"/>
    </source>
</evidence>
<evidence type="ECO:0000259" key="5">
    <source>
        <dbReference type="Pfam" id="PF13873"/>
    </source>
</evidence>
<feature type="region of interest" description="Disordered" evidence="4">
    <location>
        <begin position="299"/>
        <end position="349"/>
    </location>
</feature>
<reference evidence="7" key="1">
    <citation type="submission" date="2025-08" db="UniProtKB">
        <authorList>
            <consortium name="RefSeq"/>
        </authorList>
    </citation>
    <scope>IDENTIFICATION</scope>
    <source>
        <tissue evidence="7">Whole organism</tissue>
    </source>
</reference>
<evidence type="ECO:0000256" key="2">
    <source>
        <dbReference type="ARBA" id="ARBA00016807"/>
    </source>
</evidence>
<comment type="subunit">
    <text evidence="1">Self-associates forming complexes of several hundred monomers.</text>
</comment>
<sequence>MEHPAVAMEHLKRRRPNFSDEEVMALITAVSKRKNILLGKFDKTITAKAKLLQWQAVIDSVNCVSTVKRDVAEVRKKFYDLRTQVKKKATTENQYSGLTGGGPPVKVKYSHVEKAMLPLLSRTAMFGSELPENEADVSVGEEHPRDDNELCLEIMNLEGNFQVLPGAVALAEVIHSPDAGPSSNNVAANPKVKSCDSFSLETEVTPTVPQAWNQKKLRTLYPKEPVTSTPTKPVITTESFSARGRKRRSIDSNDHTMAHDMLSVQREILNNTGSMAASLTVIAAAVEKIANAFVSARREDRQKNMREHSKTPSEIEEVPTLQKNAPAVKAGAGHKHHTAGDGRQKQHSMPSYISEAVKIEPRDEQQSNCDSELSAVFIEVEKEEPFFLEEVNSATVADARAFQITALGLDPLSTEPVEAGASPSVPQAPPGNQELPATADVFTPCLAAPQTACSASTSLEVHNCGASAEEKATKKRKFDDVELEDGVTPNDDQTINYSKNSIEKILSVSTNKSIEVFLSNSKKKEQDSTPISATDELIERIRLYLAEQKEEPQHYLAVGCNSSSLVDTTYLANLRYSNKYQSWKLDIIPLVNYDQVYNKEMLHLMDQLQDVNINIRDALRYYDTSIKSMRFEQVIEHAKLRMKYFKLNDSNFQQYKSEQNSLKIANKQYCNFVKHIENV</sequence>
<protein>
    <recommendedName>
        <fullName evidence="2">Regulatory protein zeste</fullName>
    </recommendedName>
</protein>
<organism evidence="6 7">
    <name type="scientific">Hyalella azteca</name>
    <name type="common">Amphipod</name>
    <dbReference type="NCBI Taxonomy" id="294128"/>
    <lineage>
        <taxon>Eukaryota</taxon>
        <taxon>Metazoa</taxon>
        <taxon>Ecdysozoa</taxon>
        <taxon>Arthropoda</taxon>
        <taxon>Crustacea</taxon>
        <taxon>Multicrustacea</taxon>
        <taxon>Malacostraca</taxon>
        <taxon>Eumalacostraca</taxon>
        <taxon>Peracarida</taxon>
        <taxon>Amphipoda</taxon>
        <taxon>Senticaudata</taxon>
        <taxon>Talitrida</taxon>
        <taxon>Talitroidea</taxon>
        <taxon>Hyalellidae</taxon>
        <taxon>Hyalella</taxon>
    </lineage>
</organism>
<dbReference type="GO" id="GO:0005634">
    <property type="term" value="C:nucleus"/>
    <property type="evidence" value="ECO:0007669"/>
    <property type="project" value="TreeGrafter"/>
</dbReference>
<keyword evidence="6" id="KW-1185">Reference proteome</keyword>
<dbReference type="RefSeq" id="XP_018009578.1">
    <property type="nucleotide sequence ID" value="XM_018154089.2"/>
</dbReference>
<dbReference type="KEGG" id="hazt:108667106"/>
<comment type="function">
    <text evidence="3">Involved in transvection phenomena (= synapsis-dependent gene expression), where the synaptic pairing of chromosomes carrying genes with which zeste interacts influences the expression of these genes. Zeste binds to DNA and stimulates transcription from a nearby promoter.</text>
</comment>
<evidence type="ECO:0000313" key="7">
    <source>
        <dbReference type="RefSeq" id="XP_018009578.1"/>
    </source>
</evidence>
<dbReference type="GeneID" id="108667106"/>
<evidence type="ECO:0000256" key="3">
    <source>
        <dbReference type="ARBA" id="ARBA00025466"/>
    </source>
</evidence>
<dbReference type="Pfam" id="PF13873">
    <property type="entry name" value="Myb_DNA-bind_5"/>
    <property type="match status" value="1"/>
</dbReference>
<dbReference type="InterPro" id="IPR028002">
    <property type="entry name" value="Myb_DNA-bind_5"/>
</dbReference>
<dbReference type="Proteomes" id="UP000694843">
    <property type="component" value="Unplaced"/>
</dbReference>
<gene>
    <name evidence="7" type="primary">LOC108667106</name>
</gene>
<dbReference type="AlphaFoldDB" id="A0A8B7N8K7"/>
<accession>A0A8B7N8K7</accession>
<dbReference type="OrthoDB" id="6360773at2759"/>
<dbReference type="PANTHER" id="PTHR23098">
    <property type="entry name" value="AGAP001331-PA-RELATED"/>
    <property type="match status" value="1"/>
</dbReference>
<evidence type="ECO:0000256" key="1">
    <source>
        <dbReference type="ARBA" id="ARBA00011764"/>
    </source>
</evidence>
<proteinExistence type="predicted"/>
<feature type="domain" description="Myb/SANT-like DNA-binding" evidence="5">
    <location>
        <begin position="14"/>
        <end position="89"/>
    </location>
</feature>
<name>A0A8B7N8K7_HYAAZ</name>
<evidence type="ECO:0000313" key="6">
    <source>
        <dbReference type="Proteomes" id="UP000694843"/>
    </source>
</evidence>